<sequence>MRKRLVRAQYSAGRAGSKVLTLTSRLLGMTYRSGYFFVLQDLLAPYAIGCKVYAVLTLLFASVAECRWNVRDVGRSRATTSRITRKDLQLPLFPISVFEFYHHR</sequence>
<accession>A0A5N6DTH6</accession>
<gene>
    <name evidence="1" type="ORF">BDV34DRAFT_60318</name>
</gene>
<reference evidence="1 2" key="1">
    <citation type="submission" date="2019-04" db="EMBL/GenBank/DDBJ databases">
        <title>Fungal friends and foes A comparative genomics study of 23 Aspergillus species from section Flavi.</title>
        <authorList>
            <consortium name="DOE Joint Genome Institute"/>
            <person name="Kjaerbolling I."/>
            <person name="Vesth T.C."/>
            <person name="Frisvad J.C."/>
            <person name="Nybo J.L."/>
            <person name="Theobald S."/>
            <person name="Kildgaard S."/>
            <person name="Petersen T.I."/>
            <person name="Kuo A."/>
            <person name="Sato A."/>
            <person name="Lyhne E.K."/>
            <person name="Kogle M.E."/>
            <person name="Wiebenga A."/>
            <person name="Kun R.S."/>
            <person name="Lubbers R.J."/>
            <person name="Makela M.R."/>
            <person name="Barry K."/>
            <person name="Chovatia M."/>
            <person name="Clum A."/>
            <person name="Daum C."/>
            <person name="Haridas S."/>
            <person name="He G."/>
            <person name="LaButti K."/>
            <person name="Lipzen A."/>
            <person name="Mondo S."/>
            <person name="Pangilinan J."/>
            <person name="Riley R."/>
            <person name="Salamov A."/>
            <person name="Simmons B.A."/>
            <person name="Magnuson J.K."/>
            <person name="Henrissat B."/>
            <person name="Mortensen U.H."/>
            <person name="Larsen T.O."/>
            <person name="De vries R.P."/>
            <person name="Grigoriev I.V."/>
            <person name="Machida M."/>
            <person name="Baker S.E."/>
            <person name="Andersen M.R."/>
        </authorList>
    </citation>
    <scope>NUCLEOTIDE SEQUENCE [LARGE SCALE GENOMIC DNA]</scope>
    <source>
        <strain evidence="1 2">CBS 117618</strain>
    </source>
</reference>
<evidence type="ECO:0000313" key="2">
    <source>
        <dbReference type="Proteomes" id="UP000326532"/>
    </source>
</evidence>
<dbReference type="VEuPathDB" id="FungiDB:BDV34DRAFT_60318"/>
<dbReference type="EMBL" id="ML734954">
    <property type="protein sequence ID" value="KAB8207873.1"/>
    <property type="molecule type" value="Genomic_DNA"/>
</dbReference>
<evidence type="ECO:0000313" key="1">
    <source>
        <dbReference type="EMBL" id="KAB8207873.1"/>
    </source>
</evidence>
<name>A0A5N6DTH6_ASPPA</name>
<keyword evidence="2" id="KW-1185">Reference proteome</keyword>
<dbReference type="AlphaFoldDB" id="A0A5N6DTH6"/>
<protein>
    <submittedName>
        <fullName evidence="1">Uncharacterized protein</fullName>
    </submittedName>
</protein>
<dbReference type="Proteomes" id="UP000326532">
    <property type="component" value="Unassembled WGS sequence"/>
</dbReference>
<organism evidence="1 2">
    <name type="scientific">Aspergillus parasiticus</name>
    <dbReference type="NCBI Taxonomy" id="5067"/>
    <lineage>
        <taxon>Eukaryota</taxon>
        <taxon>Fungi</taxon>
        <taxon>Dikarya</taxon>
        <taxon>Ascomycota</taxon>
        <taxon>Pezizomycotina</taxon>
        <taxon>Eurotiomycetes</taxon>
        <taxon>Eurotiomycetidae</taxon>
        <taxon>Eurotiales</taxon>
        <taxon>Aspergillaceae</taxon>
        <taxon>Aspergillus</taxon>
        <taxon>Aspergillus subgen. Circumdati</taxon>
    </lineage>
</organism>
<proteinExistence type="predicted"/>